<dbReference type="GO" id="GO:0006869">
    <property type="term" value="P:lipid transport"/>
    <property type="evidence" value="ECO:0007669"/>
    <property type="project" value="InterPro"/>
</dbReference>
<dbReference type="Gene3D" id="1.10.110.10">
    <property type="entry name" value="Plant lipid-transfer and hydrophobic proteins"/>
    <property type="match status" value="1"/>
</dbReference>
<dbReference type="CDD" id="cd01960">
    <property type="entry name" value="nsLTP1"/>
    <property type="match status" value="1"/>
</dbReference>
<dbReference type="Proteomes" id="UP000663760">
    <property type="component" value="Chromosome 2"/>
</dbReference>
<feature type="chain" id="PRO_5029739119" description="Non-specific lipid-transfer protein" evidence="2">
    <location>
        <begin position="30"/>
        <end position="206"/>
    </location>
</feature>
<evidence type="ECO:0000259" key="3">
    <source>
        <dbReference type="SMART" id="SM00499"/>
    </source>
</evidence>
<dbReference type="InterPro" id="IPR000528">
    <property type="entry name" value="Plant_nsLTP"/>
</dbReference>
<reference evidence="4" key="1">
    <citation type="submission" date="2020-02" db="EMBL/GenBank/DDBJ databases">
        <authorList>
            <person name="Scholz U."/>
            <person name="Mascher M."/>
            <person name="Fiebig A."/>
        </authorList>
    </citation>
    <scope>NUCLEOTIDE SEQUENCE</scope>
</reference>
<dbReference type="InterPro" id="IPR016140">
    <property type="entry name" value="Bifunc_inhib/LTP/seed_store"/>
</dbReference>
<evidence type="ECO:0000313" key="5">
    <source>
        <dbReference type="Proteomes" id="UP000663760"/>
    </source>
</evidence>
<keyword evidence="2" id="KW-0732">Signal</keyword>
<feature type="domain" description="Bifunctional inhibitor/plant lipid transfer protein/seed storage helical" evidence="3">
    <location>
        <begin position="36"/>
        <end position="122"/>
    </location>
</feature>
<comment type="function">
    <text evidence="1">Plant non-specific lipid-transfer proteins transfer phospholipids as well as galactolipids across membranes. May play a role in wax or cutin deposition in the cell walls of expanding epidermal cells and certain secretory tissues.</text>
</comment>
<comment type="similarity">
    <text evidence="1">Belongs to the plant LTP family.</text>
</comment>
<dbReference type="GO" id="GO:0008289">
    <property type="term" value="F:lipid binding"/>
    <property type="evidence" value="ECO:0007669"/>
    <property type="project" value="UniProtKB-KW"/>
</dbReference>
<dbReference type="EMBL" id="LR746265">
    <property type="protein sequence ID" value="CAA7391880.1"/>
    <property type="molecule type" value="Genomic_DNA"/>
</dbReference>
<name>A0A7I8K5P4_SPIIN</name>
<dbReference type="SMART" id="SM00499">
    <property type="entry name" value="AAI"/>
    <property type="match status" value="1"/>
</dbReference>
<dbReference type="AlphaFoldDB" id="A0A7I8K5P4"/>
<organism evidence="4 5">
    <name type="scientific">Spirodela intermedia</name>
    <name type="common">Intermediate duckweed</name>
    <dbReference type="NCBI Taxonomy" id="51605"/>
    <lineage>
        <taxon>Eukaryota</taxon>
        <taxon>Viridiplantae</taxon>
        <taxon>Streptophyta</taxon>
        <taxon>Embryophyta</taxon>
        <taxon>Tracheophyta</taxon>
        <taxon>Spermatophyta</taxon>
        <taxon>Magnoliopsida</taxon>
        <taxon>Liliopsida</taxon>
        <taxon>Araceae</taxon>
        <taxon>Lemnoideae</taxon>
        <taxon>Spirodela</taxon>
    </lineage>
</organism>
<accession>A0A7I8K5P4</accession>
<dbReference type="OrthoDB" id="1919446at2759"/>
<dbReference type="Pfam" id="PF00234">
    <property type="entry name" value="Tryp_alpha_amyl"/>
    <property type="match status" value="1"/>
</dbReference>
<dbReference type="InterPro" id="IPR036312">
    <property type="entry name" value="Bifun_inhib/LTP/seed_sf"/>
</dbReference>
<evidence type="ECO:0000256" key="2">
    <source>
        <dbReference type="SAM" id="SignalP"/>
    </source>
</evidence>
<protein>
    <recommendedName>
        <fullName evidence="1">Non-specific lipid-transfer protein</fullName>
    </recommendedName>
</protein>
<sequence length="206" mass="21927">MAAAAIRSSTVASVVAVGLLLLLPRGGQAAEGLIDCSTVLTLVSSCTGYITYGVPSPAAGTACCNAVASLHTIANSADNRRSACSCLMAIITTYNPNATAVGRLPGLCGISLGFIVDPNTDCATSVDIATRPLFLSLFLRALKFSVFDMGGRELQHSLTWDRRKTEVQIRKAITRALYRSVKPINLPPFLQFYEASRYHRRSSSGP</sequence>
<evidence type="ECO:0000256" key="1">
    <source>
        <dbReference type="RuleBase" id="RU000628"/>
    </source>
</evidence>
<proteinExistence type="inferred from homology"/>
<dbReference type="PANTHER" id="PTHR33076">
    <property type="entry name" value="NON-SPECIFIC LIPID-TRANSFER PROTEIN 2-RELATED"/>
    <property type="match status" value="1"/>
</dbReference>
<feature type="signal peptide" evidence="2">
    <location>
        <begin position="1"/>
        <end position="29"/>
    </location>
</feature>
<gene>
    <name evidence="4" type="ORF">SI8410_02003088</name>
</gene>
<keyword evidence="5" id="KW-1185">Reference proteome</keyword>
<keyword evidence="1" id="KW-0446">Lipid-binding</keyword>
<keyword evidence="1" id="KW-0813">Transport</keyword>
<evidence type="ECO:0000313" key="4">
    <source>
        <dbReference type="EMBL" id="CAA7391880.1"/>
    </source>
</evidence>
<dbReference type="SUPFAM" id="SSF47699">
    <property type="entry name" value="Bifunctional inhibitor/lipid-transfer protein/seed storage 2S albumin"/>
    <property type="match status" value="1"/>
</dbReference>
<dbReference type="PRINTS" id="PR00382">
    <property type="entry name" value="LIPIDTRNSFER"/>
</dbReference>